<comment type="cofactor">
    <cofactor evidence="1">
        <name>siroheme</name>
        <dbReference type="ChEBI" id="CHEBI:60052"/>
    </cofactor>
</comment>
<accession>A0ABX0R4Q6</accession>
<comment type="similarity">
    <text evidence="5">Belongs to the nitrite and sulfite reductase 4Fe-4S domain family.</text>
</comment>
<evidence type="ECO:0000256" key="11">
    <source>
        <dbReference type="ARBA" id="ARBA00022827"/>
    </source>
</evidence>
<dbReference type="Proteomes" id="UP001515683">
    <property type="component" value="Unassembled WGS sequence"/>
</dbReference>
<evidence type="ECO:0000256" key="1">
    <source>
        <dbReference type="ARBA" id="ARBA00001929"/>
    </source>
</evidence>
<keyword evidence="15" id="KW-0534">Nitrate assimilation</keyword>
<dbReference type="SUPFAM" id="SSF56014">
    <property type="entry name" value="Nitrite and sulphite reductase 4Fe-4S domain-like"/>
    <property type="match status" value="1"/>
</dbReference>
<dbReference type="NCBIfam" id="TIGR02374">
    <property type="entry name" value="nitri_red_nirB"/>
    <property type="match status" value="1"/>
</dbReference>
<dbReference type="PROSITE" id="PS51296">
    <property type="entry name" value="RIESKE"/>
    <property type="match status" value="1"/>
</dbReference>
<gene>
    <name evidence="18" type="primary">nirD</name>
    <name evidence="18" type="ORF">F3J40_02000</name>
</gene>
<dbReference type="Gene3D" id="3.50.50.60">
    <property type="entry name" value="FAD/NAD(P)-binding domain"/>
    <property type="match status" value="2"/>
</dbReference>
<dbReference type="InterPro" id="IPR017941">
    <property type="entry name" value="Rieske_2Fe-2S"/>
</dbReference>
<dbReference type="InterPro" id="IPR041575">
    <property type="entry name" value="Rubredoxin_C"/>
</dbReference>
<name>A0ABX0R4Q6_9GAMM</name>
<keyword evidence="14" id="KW-0411">Iron-sulfur</keyword>
<keyword evidence="8" id="KW-0285">Flavoprotein</keyword>
<dbReference type="InterPro" id="IPR036136">
    <property type="entry name" value="Nit/Sulf_reduc_fer-like_dom_sf"/>
</dbReference>
<keyword evidence="6" id="KW-0004">4Fe-4S</keyword>
<evidence type="ECO:0000256" key="5">
    <source>
        <dbReference type="ARBA" id="ARBA00010429"/>
    </source>
</evidence>
<comment type="cofactor">
    <cofactor evidence="2">
        <name>[4Fe-4S] cluster</name>
        <dbReference type="ChEBI" id="CHEBI:49883"/>
    </cofactor>
</comment>
<comment type="cofactor">
    <cofactor evidence="16">
        <name>[2Fe-2S] cluster</name>
        <dbReference type="ChEBI" id="CHEBI:190135"/>
    </cofactor>
</comment>
<evidence type="ECO:0000256" key="8">
    <source>
        <dbReference type="ARBA" id="ARBA00022630"/>
    </source>
</evidence>
<evidence type="ECO:0000256" key="15">
    <source>
        <dbReference type="ARBA" id="ARBA00023063"/>
    </source>
</evidence>
<dbReference type="Gene3D" id="3.30.413.10">
    <property type="entry name" value="Sulfite Reductase Hemoprotein, domain 1"/>
    <property type="match status" value="1"/>
</dbReference>
<dbReference type="PRINTS" id="PR00411">
    <property type="entry name" value="PNDRDTASEI"/>
</dbReference>
<evidence type="ECO:0000256" key="12">
    <source>
        <dbReference type="ARBA" id="ARBA00023002"/>
    </source>
</evidence>
<dbReference type="InterPro" id="IPR012744">
    <property type="entry name" value="Nitri_red_NirB"/>
</dbReference>
<organism evidence="18 19">
    <name type="scientific">Candidatus Pantoea multigeneris</name>
    <dbReference type="NCBI Taxonomy" id="2608357"/>
    <lineage>
        <taxon>Bacteria</taxon>
        <taxon>Pseudomonadati</taxon>
        <taxon>Pseudomonadota</taxon>
        <taxon>Gammaproteobacteria</taxon>
        <taxon>Enterobacterales</taxon>
        <taxon>Erwiniaceae</taxon>
        <taxon>Pantoea</taxon>
    </lineage>
</organism>
<protein>
    <submittedName>
        <fullName evidence="18">Nitrite reductase small subunit NirD</fullName>
    </submittedName>
</protein>
<evidence type="ECO:0000259" key="17">
    <source>
        <dbReference type="PROSITE" id="PS51296"/>
    </source>
</evidence>
<keyword evidence="11" id="KW-0274">FAD</keyword>
<dbReference type="PANTHER" id="PTHR43809:SF1">
    <property type="entry name" value="NITRITE REDUCTASE (NADH) LARGE SUBUNIT"/>
    <property type="match status" value="1"/>
</dbReference>
<dbReference type="InterPro" id="IPR006067">
    <property type="entry name" value="NO2/SO3_Rdtase_4Fe4S_dom"/>
</dbReference>
<keyword evidence="12" id="KW-0560">Oxidoreductase</keyword>
<dbReference type="NCBIfam" id="TIGR02378">
    <property type="entry name" value="nirD_assim_sml"/>
    <property type="match status" value="1"/>
</dbReference>
<dbReference type="InterPro" id="IPR023753">
    <property type="entry name" value="FAD/NAD-binding_dom"/>
</dbReference>
<evidence type="ECO:0000256" key="13">
    <source>
        <dbReference type="ARBA" id="ARBA00023004"/>
    </source>
</evidence>
<dbReference type="SUPFAM" id="SSF50022">
    <property type="entry name" value="ISP domain"/>
    <property type="match status" value="1"/>
</dbReference>
<feature type="domain" description="Rieske" evidence="17">
    <location>
        <begin position="850"/>
        <end position="952"/>
    </location>
</feature>
<dbReference type="EMBL" id="VWXF01000001">
    <property type="protein sequence ID" value="NIF20392.1"/>
    <property type="molecule type" value="Genomic_DNA"/>
</dbReference>
<dbReference type="NCBIfam" id="NF011565">
    <property type="entry name" value="PRK14989.1"/>
    <property type="match status" value="1"/>
</dbReference>
<evidence type="ECO:0000256" key="3">
    <source>
        <dbReference type="ARBA" id="ARBA00001974"/>
    </source>
</evidence>
<dbReference type="Gene3D" id="1.10.10.1100">
    <property type="entry name" value="BFD-like [2Fe-2S]-binding domain"/>
    <property type="match status" value="1"/>
</dbReference>
<dbReference type="PRINTS" id="PR00397">
    <property type="entry name" value="SIROHAEM"/>
</dbReference>
<keyword evidence="10" id="KW-0479">Metal-binding</keyword>
<keyword evidence="7" id="KW-0349">Heme</keyword>
<evidence type="ECO:0000313" key="19">
    <source>
        <dbReference type="Proteomes" id="UP001515683"/>
    </source>
</evidence>
<evidence type="ECO:0000256" key="6">
    <source>
        <dbReference type="ARBA" id="ARBA00022485"/>
    </source>
</evidence>
<dbReference type="Pfam" id="PF04324">
    <property type="entry name" value="Fer2_BFD"/>
    <property type="match status" value="1"/>
</dbReference>
<comment type="caution">
    <text evidence="18">The sequence shown here is derived from an EMBL/GenBank/DDBJ whole genome shotgun (WGS) entry which is preliminary data.</text>
</comment>
<evidence type="ECO:0000313" key="18">
    <source>
        <dbReference type="EMBL" id="NIF20392.1"/>
    </source>
</evidence>
<dbReference type="PRINTS" id="PR00368">
    <property type="entry name" value="FADPNR"/>
</dbReference>
<dbReference type="Gene3D" id="3.30.390.30">
    <property type="match status" value="1"/>
</dbReference>
<evidence type="ECO:0000256" key="16">
    <source>
        <dbReference type="ARBA" id="ARBA00034078"/>
    </source>
</evidence>
<dbReference type="InterPro" id="IPR007419">
    <property type="entry name" value="BFD-like_2Fe2S-bd_dom"/>
</dbReference>
<dbReference type="InterPro" id="IPR052034">
    <property type="entry name" value="NasD-like"/>
</dbReference>
<dbReference type="PANTHER" id="PTHR43809">
    <property type="entry name" value="NITRITE REDUCTASE (NADH) LARGE SUBUNIT"/>
    <property type="match status" value="1"/>
</dbReference>
<comment type="cofactor">
    <cofactor evidence="3">
        <name>FAD</name>
        <dbReference type="ChEBI" id="CHEBI:57692"/>
    </cofactor>
</comment>
<dbReference type="Pfam" id="PF01077">
    <property type="entry name" value="NIR_SIR"/>
    <property type="match status" value="1"/>
</dbReference>
<reference evidence="18 19" key="1">
    <citation type="journal article" date="2019" name="bioRxiv">
        <title>Bacteria contribute to plant secondary compound degradation in a generalist herbivore system.</title>
        <authorList>
            <person name="Francoeur C.B."/>
            <person name="Khadempour L."/>
            <person name="Moreira-Soto R.D."/>
            <person name="Gotting K."/>
            <person name="Book A.J."/>
            <person name="Pinto-Tomas A.A."/>
            <person name="Keefover-Ring K."/>
            <person name="Currie C.R."/>
        </authorList>
    </citation>
    <scope>NUCLEOTIDE SEQUENCE [LARGE SCALE GENOMIC DNA]</scope>
    <source>
        <strain evidence="18">Acro-835</strain>
    </source>
</reference>
<dbReference type="Pfam" id="PF07992">
    <property type="entry name" value="Pyr_redox_2"/>
    <property type="match status" value="1"/>
</dbReference>
<evidence type="ECO:0000256" key="4">
    <source>
        <dbReference type="ARBA" id="ARBA00005096"/>
    </source>
</evidence>
<evidence type="ECO:0000256" key="14">
    <source>
        <dbReference type="ARBA" id="ARBA00023014"/>
    </source>
</evidence>
<dbReference type="InterPro" id="IPR016156">
    <property type="entry name" value="FAD/NAD-linked_Rdtase_dimer_sf"/>
</dbReference>
<evidence type="ECO:0000256" key="2">
    <source>
        <dbReference type="ARBA" id="ARBA00001966"/>
    </source>
</evidence>
<keyword evidence="9" id="KW-0001">2Fe-2S</keyword>
<evidence type="ECO:0000256" key="9">
    <source>
        <dbReference type="ARBA" id="ARBA00022714"/>
    </source>
</evidence>
<dbReference type="RefSeq" id="WP_167012383.1">
    <property type="nucleotide sequence ID" value="NZ_VWXF01000001.1"/>
</dbReference>
<dbReference type="InterPro" id="IPR036188">
    <property type="entry name" value="FAD/NAD-bd_sf"/>
</dbReference>
<dbReference type="Pfam" id="PF13806">
    <property type="entry name" value="Rieske_2"/>
    <property type="match status" value="1"/>
</dbReference>
<dbReference type="SUPFAM" id="SSF51905">
    <property type="entry name" value="FAD/NAD(P)-binding domain"/>
    <property type="match status" value="2"/>
</dbReference>
<dbReference type="SUPFAM" id="SSF55124">
    <property type="entry name" value="Nitrite/Sulfite reductase N-terminal domain-like"/>
    <property type="match status" value="1"/>
</dbReference>
<dbReference type="PROSITE" id="PS51300">
    <property type="entry name" value="NIRD"/>
    <property type="match status" value="1"/>
</dbReference>
<keyword evidence="19" id="KW-1185">Reference proteome</keyword>
<comment type="pathway">
    <text evidence="4">Nitrogen metabolism; nitrate reduction (assimilation).</text>
</comment>
<dbReference type="PROSITE" id="PS00365">
    <property type="entry name" value="NIR_SIR"/>
    <property type="match status" value="1"/>
</dbReference>
<dbReference type="InterPro" id="IPR036922">
    <property type="entry name" value="Rieske_2Fe-2S_sf"/>
</dbReference>
<keyword evidence="13" id="KW-0408">Iron</keyword>
<dbReference type="Pfam" id="PF03460">
    <property type="entry name" value="NIR_SIR_ferr"/>
    <property type="match status" value="1"/>
</dbReference>
<dbReference type="Pfam" id="PF18267">
    <property type="entry name" value="Rubredoxin_C"/>
    <property type="match status" value="1"/>
</dbReference>
<proteinExistence type="inferred from homology"/>
<dbReference type="InterPro" id="IPR012748">
    <property type="entry name" value="Rieske-like_NirD"/>
</dbReference>
<dbReference type="InterPro" id="IPR041854">
    <property type="entry name" value="BFD-like_2Fe2S-bd_dom_sf"/>
</dbReference>
<dbReference type="CDD" id="cd03529">
    <property type="entry name" value="Rieske_NirD"/>
    <property type="match status" value="1"/>
</dbReference>
<evidence type="ECO:0000256" key="10">
    <source>
        <dbReference type="ARBA" id="ARBA00022723"/>
    </source>
</evidence>
<dbReference type="InterPro" id="IPR006066">
    <property type="entry name" value="NO2/SO3_Rdtase_FeS/sirohaem_BS"/>
</dbReference>
<dbReference type="InterPro" id="IPR045854">
    <property type="entry name" value="NO2/SO3_Rdtase_4Fe4S_sf"/>
</dbReference>
<sequence length="969" mass="105768">MQKPVLVMVGHGMVGHYFLEQLVERQLHLHYQVVVFGEERLPAYDRVHLSEYFAGRSAESLSLVKPDFFANSGITLRTSSRICAVDAERQCVIDEHGEETHYQQLVLATGSYPFVPPMPGHDRPGCLVYRTLDDLDAIAAQAKTARSGVVIGGGLLGLEAANALRQLGLETHVVEFAPRLMAVQLDEGGAEMLRHKIEALGVQVHTSKETREIVDGEQAQHRLCFADGSHLETDLLLFSAGIRPRDNLAESAGLIRGPRGGIEINDRCQTSDATIFAIGECALWDGKIFGLVAPGYQMARCVADHLLDKENLFTGADMSTKLKLLGVEVASIGDAHGRTPGSQSYQWRDGPNEIYKKIVVSADGKLLLGAVLIGDSSDYSTLLQMMLNSMPLPAQPEMLILPQPSGSEPKGLGVAALPASAQICSCHNVSKADISTAVVAGCSEMGSLKACTKAGTGCGGCVPLLKQVLEHELTQLGVEVKKDVCEHFAFSRQEIYHLIRVHQIRSFSALIARFGKGSGCEVCKPLVGSLLASCWNDYLLEPQHLPLQDTNDRFFANMQKDGTYSVVPRIPAGEITPEGLIAIGQVAQRYQLYTKITGGQRVDLFGARQEQLPAIWRELVDAGFETGHAYGKSLRTVKSCVGSTWCRYGVQDSTGLALALEQRYKGLRSPHKIKMAVSGCTRECAEAQSKDIGVIATDKGWNLYVCGNGGMKPRHADLFASDLDRETLIATIDRLLMFYIRTADRLQRTSTWLDNLEGGIDYLREVILQDSLNLGAELESEMAHVVGSYQCEWQTTLASPERLALFRPFLNDATPDEAVVMVPQRGQIRPAQPEEKTVSTAQVMAEGEWVRIAALTDIPANVGMAARLGQQQIALFHLPDSEARIYALDNLEPGTGANVLSRGLLGDIAGEPVVFSPLYKKRFRLSDGISPDDNTLRVRAWPVKIEQGDIWVNTLALAHPLAVQLAEAF</sequence>
<dbReference type="InterPro" id="IPR005117">
    <property type="entry name" value="NiRdtase/SiRdtase_haem-b_fer"/>
</dbReference>
<dbReference type="CDD" id="cd19944">
    <property type="entry name" value="NirB_Fer2_BFD-like_2"/>
    <property type="match status" value="1"/>
</dbReference>
<dbReference type="Gene3D" id="2.102.10.10">
    <property type="entry name" value="Rieske [2Fe-2S] iron-sulphur domain"/>
    <property type="match status" value="1"/>
</dbReference>
<evidence type="ECO:0000256" key="7">
    <source>
        <dbReference type="ARBA" id="ARBA00022617"/>
    </source>
</evidence>